<gene>
    <name evidence="2" type="ORF">SAMN05660209_05159</name>
</gene>
<name>A0A1H3RFM1_9ACTN</name>
<dbReference type="AlphaFoldDB" id="A0A1H3RFM1"/>
<evidence type="ECO:0000313" key="2">
    <source>
        <dbReference type="EMBL" id="SDZ24524.1"/>
    </source>
</evidence>
<dbReference type="InterPro" id="IPR053137">
    <property type="entry name" value="NLR-like"/>
</dbReference>
<dbReference type="PANTHER" id="PTHR46082:SF6">
    <property type="entry name" value="AAA+ ATPASE DOMAIN-CONTAINING PROTEIN-RELATED"/>
    <property type="match status" value="1"/>
</dbReference>
<dbReference type="Gene3D" id="3.40.50.300">
    <property type="entry name" value="P-loop containing nucleotide triphosphate hydrolases"/>
    <property type="match status" value="1"/>
</dbReference>
<proteinExistence type="predicted"/>
<dbReference type="InterPro" id="IPR027417">
    <property type="entry name" value="P-loop_NTPase"/>
</dbReference>
<protein>
    <submittedName>
        <fullName evidence="2">Tetratricopeptide repeat-containing protein</fullName>
    </submittedName>
</protein>
<sequence length="620" mass="64364">MAVQHVHGNVHTGDVHQVQLAAGVIGPPDGIGVPAAGTQNIPRRANPVFVGRDELLAEVAALFTPPRAGGLAGGVRAAVGQAITGLGGIGKSELALQYATRRTGPGAVVWWADAEHAETLELALADLAYRLQPKATADEWTTPQAAAWAIGWLQAHTGWLLVLDNVDDAALITPLLGQLPAGDILITTRRHIPWHLHGVTPVTLEVLLRAASVELLQDTIGGPDAPGAPAPDGFDAEAADALAAELGDLPLALQQAGAYIAVNQLSLDSYLHRLRQQTGVVLGKTAPGADPERAVARVFALTIESLTEDHPAAVDILRALAWLAPVPLPRQVVTQPASAALRDGGAATAEVDELLGLLASYSLLTLTPGTVTVHRLLQATVRDHDRGVSPHDEAAAGLTRGQATALAWLGDALPADPAGNVAGWGLWRDLLPHLDALYDHLPPHLPHLGLADLLGETGIYLLVQGLHQHALPLHQRALAIIEAALGPDHPDTATVLASLASTLGELGRHTDALPLEQRALAIIEAALGPDHPDTATVLASLASTLGELGRHTDALPLEQRALAVTEAALGPDHPATALLRDNLAATLDALGRSADAVVVHGGHPTAIPSADDRSSRPPRP</sequence>
<dbReference type="Gene3D" id="1.25.40.10">
    <property type="entry name" value="Tetratricopeptide repeat domain"/>
    <property type="match status" value="1"/>
</dbReference>
<dbReference type="STRING" id="1137993.SAMN05660209_05159"/>
<dbReference type="Pfam" id="PF13374">
    <property type="entry name" value="TPR_10"/>
    <property type="match status" value="1"/>
</dbReference>
<reference evidence="3" key="1">
    <citation type="submission" date="2016-10" db="EMBL/GenBank/DDBJ databases">
        <authorList>
            <person name="Varghese N."/>
            <person name="Submissions S."/>
        </authorList>
    </citation>
    <scope>NUCLEOTIDE SEQUENCE [LARGE SCALE GENOMIC DNA]</scope>
    <source>
        <strain evidence="3">DSM 45422</strain>
    </source>
</reference>
<dbReference type="RefSeq" id="WP_170856987.1">
    <property type="nucleotide sequence ID" value="NZ_FNOT01000037.1"/>
</dbReference>
<feature type="region of interest" description="Disordered" evidence="1">
    <location>
        <begin position="601"/>
        <end position="620"/>
    </location>
</feature>
<dbReference type="SUPFAM" id="SSF52540">
    <property type="entry name" value="P-loop containing nucleoside triphosphate hydrolases"/>
    <property type="match status" value="1"/>
</dbReference>
<organism evidence="2 3">
    <name type="scientific">Geodermatophilus africanus</name>
    <dbReference type="NCBI Taxonomy" id="1137993"/>
    <lineage>
        <taxon>Bacteria</taxon>
        <taxon>Bacillati</taxon>
        <taxon>Actinomycetota</taxon>
        <taxon>Actinomycetes</taxon>
        <taxon>Geodermatophilales</taxon>
        <taxon>Geodermatophilaceae</taxon>
        <taxon>Geodermatophilus</taxon>
    </lineage>
</organism>
<dbReference type="InterPro" id="IPR011990">
    <property type="entry name" value="TPR-like_helical_dom_sf"/>
</dbReference>
<evidence type="ECO:0000313" key="3">
    <source>
        <dbReference type="Proteomes" id="UP000198921"/>
    </source>
</evidence>
<keyword evidence="3" id="KW-1185">Reference proteome</keyword>
<dbReference type="Pfam" id="PF13424">
    <property type="entry name" value="TPR_12"/>
    <property type="match status" value="1"/>
</dbReference>
<accession>A0A1H3RFM1</accession>
<dbReference type="SUPFAM" id="SSF48452">
    <property type="entry name" value="TPR-like"/>
    <property type="match status" value="1"/>
</dbReference>
<dbReference type="EMBL" id="FNOT01000037">
    <property type="protein sequence ID" value="SDZ24524.1"/>
    <property type="molecule type" value="Genomic_DNA"/>
</dbReference>
<feature type="compositionally biased region" description="Basic and acidic residues" evidence="1">
    <location>
        <begin position="610"/>
        <end position="620"/>
    </location>
</feature>
<dbReference type="PANTHER" id="PTHR46082">
    <property type="entry name" value="ATP/GTP-BINDING PROTEIN-RELATED"/>
    <property type="match status" value="1"/>
</dbReference>
<dbReference type="Proteomes" id="UP000198921">
    <property type="component" value="Unassembled WGS sequence"/>
</dbReference>
<evidence type="ECO:0000256" key="1">
    <source>
        <dbReference type="SAM" id="MobiDB-lite"/>
    </source>
</evidence>